<dbReference type="Gene3D" id="1.20.5.1930">
    <property type="match status" value="1"/>
</dbReference>
<reference evidence="13 14" key="1">
    <citation type="submission" date="2020-03" db="EMBL/GenBank/DDBJ databases">
        <title>Draft genome of Streptomyces sp. ventii, isolated from the Axial Seamount in the Pacific Ocean, and resequencing of the two type strains Streptomyces lonarensis strain NCL 716 and Streptomyces bohaiensis strain 11A07.</title>
        <authorList>
            <person name="Loughran R.M."/>
            <person name="Pfannmuller K.M."/>
            <person name="Wasson B.J."/>
            <person name="Deadmond M.C."/>
            <person name="Paddock B.E."/>
            <person name="Koyack M.J."/>
            <person name="Gallegos D.A."/>
            <person name="Mitchell E.A."/>
            <person name="Ushijima B."/>
            <person name="Saw J.H."/>
            <person name="Mcphail K.L."/>
            <person name="Videau P."/>
        </authorList>
    </citation>
    <scope>NUCLEOTIDE SEQUENCE [LARGE SCALE GENOMIC DNA]</scope>
    <source>
        <strain evidence="13 14">11A07</strain>
    </source>
</reference>
<feature type="domain" description="Signal transduction histidine kinase subgroup 3 dimerisation and phosphoacceptor" evidence="12">
    <location>
        <begin position="280"/>
        <end position="340"/>
    </location>
</feature>
<evidence type="ECO:0000313" key="14">
    <source>
        <dbReference type="Proteomes" id="UP000727056"/>
    </source>
</evidence>
<evidence type="ECO:0000256" key="1">
    <source>
        <dbReference type="ARBA" id="ARBA00000085"/>
    </source>
</evidence>
<keyword evidence="6" id="KW-0418">Kinase</keyword>
<dbReference type="InterPro" id="IPR036890">
    <property type="entry name" value="HATPase_C_sf"/>
</dbReference>
<feature type="compositionally biased region" description="Low complexity" evidence="10">
    <location>
        <begin position="8"/>
        <end position="24"/>
    </location>
</feature>
<evidence type="ECO:0000256" key="4">
    <source>
        <dbReference type="ARBA" id="ARBA00022679"/>
    </source>
</evidence>
<sequence length="502" mass="53431">MTPDPHHAPGGPRPAGRAPSWPGGPERPGRPPERPGYPPERPDHPPERPTGPARWAGLARDPWVRDILLGLVVLLLALVELNREVPYYLADTTPGHVPVLLLAAAVACHRGAPGTALLLGWAMLGWQVLVGSPFFLTQLAAVSVLYGAARYGGTVVVWLSGLSVVGTVVFVAAYAYRYGRDVLGTYRFGLDIWLWRIADAGMSASTLLLGALTVTSLPWLLGMVLRLRDAARASRERSAAAEQARLRAEADRVAAEEQRSRAEAQRSEAQEIAGLREGQARLARDVHDVVGHSLAVILAQAESAQFLADDDVEGSRRTMANIAVSARQSLRDVREVLASIAGPDGPGLAPTGSPDTLIEDVRAAGGDVRDHVIGTPRPLPSDVETVAFRVLQEMLTNALKHGVRGEPVLVERHWDDQLRIEVRNAVSPGTAAGVPGMGLEGMRARLETVGGRLSVARHPGHAADEETADDPATAWAPAGGGRRPDSWTATAWIPLAATGAHP</sequence>
<proteinExistence type="predicted"/>
<dbReference type="InterPro" id="IPR050482">
    <property type="entry name" value="Sensor_HK_TwoCompSys"/>
</dbReference>
<comment type="caution">
    <text evidence="13">The sequence shown here is derived from an EMBL/GenBank/DDBJ whole genome shotgun (WGS) entry which is preliminary data.</text>
</comment>
<feature type="transmembrane region" description="Helical" evidence="11">
    <location>
        <begin position="155"/>
        <end position="176"/>
    </location>
</feature>
<dbReference type="Pfam" id="PF07730">
    <property type="entry name" value="HisKA_3"/>
    <property type="match status" value="1"/>
</dbReference>
<keyword evidence="7" id="KW-0067">ATP-binding</keyword>
<evidence type="ECO:0000256" key="9">
    <source>
        <dbReference type="SAM" id="Coils"/>
    </source>
</evidence>
<evidence type="ECO:0000256" key="6">
    <source>
        <dbReference type="ARBA" id="ARBA00022777"/>
    </source>
</evidence>
<feature type="coiled-coil region" evidence="9">
    <location>
        <begin position="238"/>
        <end position="272"/>
    </location>
</feature>
<dbReference type="RefSeq" id="WP_168089325.1">
    <property type="nucleotide sequence ID" value="NZ_JAAVJC010000171.1"/>
</dbReference>
<dbReference type="EC" id="2.7.13.3" evidence="2"/>
<dbReference type="Gene3D" id="3.30.565.10">
    <property type="entry name" value="Histidine kinase-like ATPase, C-terminal domain"/>
    <property type="match status" value="1"/>
</dbReference>
<dbReference type="PANTHER" id="PTHR24421:SF10">
    <property type="entry name" value="NITRATE_NITRITE SENSOR PROTEIN NARQ"/>
    <property type="match status" value="1"/>
</dbReference>
<dbReference type="CDD" id="cd16917">
    <property type="entry name" value="HATPase_UhpB-NarQ-NarX-like"/>
    <property type="match status" value="1"/>
</dbReference>
<feature type="region of interest" description="Disordered" evidence="10">
    <location>
        <begin position="457"/>
        <end position="486"/>
    </location>
</feature>
<keyword evidence="3" id="KW-0597">Phosphoprotein</keyword>
<evidence type="ECO:0000256" key="5">
    <source>
        <dbReference type="ARBA" id="ARBA00022741"/>
    </source>
</evidence>
<feature type="region of interest" description="Disordered" evidence="10">
    <location>
        <begin position="1"/>
        <end position="53"/>
    </location>
</feature>
<evidence type="ECO:0000256" key="3">
    <source>
        <dbReference type="ARBA" id="ARBA00022553"/>
    </source>
</evidence>
<feature type="transmembrane region" description="Helical" evidence="11">
    <location>
        <begin position="128"/>
        <end position="149"/>
    </location>
</feature>
<organism evidence="13 14">
    <name type="scientific">Streptomyces bohaiensis</name>
    <dbReference type="NCBI Taxonomy" id="1431344"/>
    <lineage>
        <taxon>Bacteria</taxon>
        <taxon>Bacillati</taxon>
        <taxon>Actinomycetota</taxon>
        <taxon>Actinomycetes</taxon>
        <taxon>Kitasatosporales</taxon>
        <taxon>Streptomycetaceae</taxon>
        <taxon>Streptomyces</taxon>
    </lineage>
</organism>
<evidence type="ECO:0000256" key="7">
    <source>
        <dbReference type="ARBA" id="ARBA00022840"/>
    </source>
</evidence>
<evidence type="ECO:0000259" key="12">
    <source>
        <dbReference type="Pfam" id="PF07730"/>
    </source>
</evidence>
<dbReference type="Proteomes" id="UP000727056">
    <property type="component" value="Unassembled WGS sequence"/>
</dbReference>
<evidence type="ECO:0000256" key="8">
    <source>
        <dbReference type="ARBA" id="ARBA00023012"/>
    </source>
</evidence>
<dbReference type="PANTHER" id="PTHR24421">
    <property type="entry name" value="NITRATE/NITRITE SENSOR PROTEIN NARX-RELATED"/>
    <property type="match status" value="1"/>
</dbReference>
<feature type="transmembrane region" description="Helical" evidence="11">
    <location>
        <begin position="197"/>
        <end position="221"/>
    </location>
</feature>
<keyword evidence="11" id="KW-0812">Transmembrane</keyword>
<dbReference type="EMBL" id="JAAVJC010000171">
    <property type="protein sequence ID" value="NJQ16603.1"/>
    <property type="molecule type" value="Genomic_DNA"/>
</dbReference>
<keyword evidence="9" id="KW-0175">Coiled coil</keyword>
<comment type="catalytic activity">
    <reaction evidence="1">
        <text>ATP + protein L-histidine = ADP + protein N-phospho-L-histidine.</text>
        <dbReference type="EC" id="2.7.13.3"/>
    </reaction>
</comment>
<evidence type="ECO:0000256" key="2">
    <source>
        <dbReference type="ARBA" id="ARBA00012438"/>
    </source>
</evidence>
<dbReference type="InterPro" id="IPR011712">
    <property type="entry name" value="Sig_transdc_His_kin_sub3_dim/P"/>
</dbReference>
<protein>
    <recommendedName>
        <fullName evidence="2">histidine kinase</fullName>
        <ecNumber evidence="2">2.7.13.3</ecNumber>
    </recommendedName>
</protein>
<dbReference type="SUPFAM" id="SSF55874">
    <property type="entry name" value="ATPase domain of HSP90 chaperone/DNA topoisomerase II/histidine kinase"/>
    <property type="match status" value="1"/>
</dbReference>
<keyword evidence="8" id="KW-0902">Two-component regulatory system</keyword>
<keyword evidence="14" id="KW-1185">Reference proteome</keyword>
<keyword evidence="11" id="KW-1133">Transmembrane helix</keyword>
<evidence type="ECO:0000256" key="11">
    <source>
        <dbReference type="SAM" id="Phobius"/>
    </source>
</evidence>
<gene>
    <name evidence="13" type="ORF">HCN52_17085</name>
</gene>
<evidence type="ECO:0000256" key="10">
    <source>
        <dbReference type="SAM" id="MobiDB-lite"/>
    </source>
</evidence>
<name>A0ABX1CFA0_9ACTN</name>
<keyword evidence="4" id="KW-0808">Transferase</keyword>
<evidence type="ECO:0000313" key="13">
    <source>
        <dbReference type="EMBL" id="NJQ16603.1"/>
    </source>
</evidence>
<accession>A0ABX1CFA0</accession>
<keyword evidence="5" id="KW-0547">Nucleotide-binding</keyword>
<keyword evidence="11" id="KW-0472">Membrane</keyword>